<evidence type="ECO:0000256" key="4">
    <source>
        <dbReference type="ARBA" id="ARBA00023136"/>
    </source>
</evidence>
<feature type="domain" description="Calcineurin-like phosphoesterase" evidence="6">
    <location>
        <begin position="3"/>
        <end position="143"/>
    </location>
</feature>
<evidence type="ECO:0000256" key="1">
    <source>
        <dbReference type="ARBA" id="ARBA00022475"/>
    </source>
</evidence>
<evidence type="ECO:0000256" key="2">
    <source>
        <dbReference type="ARBA" id="ARBA00022519"/>
    </source>
</evidence>
<dbReference type="InterPro" id="IPR029052">
    <property type="entry name" value="Metallo-depent_PP-like"/>
</dbReference>
<dbReference type="PANTHER" id="PTHR34990:SF2">
    <property type="entry name" value="BLL8164 PROTEIN"/>
    <property type="match status" value="1"/>
</dbReference>
<dbReference type="Proteomes" id="UP000185490">
    <property type="component" value="Chromosome"/>
</dbReference>
<keyword evidence="2" id="KW-0997">Cell inner membrane</keyword>
<evidence type="ECO:0000313" key="7">
    <source>
        <dbReference type="EMBL" id="APT74055.1"/>
    </source>
</evidence>
<keyword evidence="3" id="KW-0479">Metal-binding</keyword>
<sequence length="314" mass="36111">MSKIIILSDLHIGDMSDADDFYTSGNFEKFISFLEYIKDDEEVEKIVVAGDFFELWQCKVEKILQMYVDLWKIFLKLKETKKEIIYIPGNHDSLPFAKLVYKATPFPFGPIQLTDKYDVDEEKKLIFPYFSVNNLWIEHGHRFDKYNRDVSTLAGGFQGVLGRFIGKAIGVIERMGAKDIDEQLESLMDVIKGAWKKLKDKFSSPFYKIAGNLQSYVTPASKDYRGNFKEYDEEGSIFLGEKLIDKGYEKVFVVLGHTHKPKVVQIDEKIIYANSGSWVGKEPTFCVFDSKEQSVSLCKWDDGKAILLGKKTFN</sequence>
<organism evidence="7 8">
    <name type="scientific">Thermosipho melanesiensis</name>
    <dbReference type="NCBI Taxonomy" id="46541"/>
    <lineage>
        <taxon>Bacteria</taxon>
        <taxon>Thermotogati</taxon>
        <taxon>Thermotogota</taxon>
        <taxon>Thermotogae</taxon>
        <taxon>Thermotogales</taxon>
        <taxon>Fervidobacteriaceae</taxon>
        <taxon>Thermosipho</taxon>
    </lineage>
</organism>
<keyword evidence="4" id="KW-0472">Membrane</keyword>
<evidence type="ECO:0000256" key="5">
    <source>
        <dbReference type="ARBA" id="ARBA00023211"/>
    </source>
</evidence>
<keyword evidence="5" id="KW-0464">Manganese</keyword>
<dbReference type="EMBL" id="CP007389">
    <property type="protein sequence ID" value="APT74055.1"/>
    <property type="molecule type" value="Genomic_DNA"/>
</dbReference>
<reference evidence="7 8" key="1">
    <citation type="submission" date="2014-02" db="EMBL/GenBank/DDBJ databases">
        <title>Diversity of Thermotogales isolates from hydrothermal vents.</title>
        <authorList>
            <person name="Haverkamp T.H.A."/>
            <person name="Lossouarn J."/>
            <person name="Geslin C."/>
            <person name="Nesbo C.L."/>
        </authorList>
    </citation>
    <scope>NUCLEOTIDE SEQUENCE [LARGE SCALE GENOMIC DNA]</scope>
    <source>
        <strain evidence="7 8">431</strain>
    </source>
</reference>
<dbReference type="RefSeq" id="WP_012057303.1">
    <property type="nucleotide sequence ID" value="NZ_CP007389.1"/>
</dbReference>
<keyword evidence="8" id="KW-1185">Reference proteome</keyword>
<dbReference type="Gene3D" id="3.60.21.10">
    <property type="match status" value="1"/>
</dbReference>
<evidence type="ECO:0000313" key="8">
    <source>
        <dbReference type="Proteomes" id="UP000185490"/>
    </source>
</evidence>
<accession>A0ABM6GFB6</accession>
<keyword evidence="1" id="KW-1003">Cell membrane</keyword>
<protein>
    <submittedName>
        <fullName evidence="7">Metallophosphoesterase</fullName>
    </submittedName>
</protein>
<dbReference type="InterPro" id="IPR043461">
    <property type="entry name" value="LpxH-like"/>
</dbReference>
<evidence type="ECO:0000259" key="6">
    <source>
        <dbReference type="Pfam" id="PF00149"/>
    </source>
</evidence>
<proteinExistence type="predicted"/>
<dbReference type="SUPFAM" id="SSF56300">
    <property type="entry name" value="Metallo-dependent phosphatases"/>
    <property type="match status" value="1"/>
</dbReference>
<dbReference type="PANTHER" id="PTHR34990">
    <property type="entry name" value="UDP-2,3-DIACYLGLUCOSAMINE HYDROLASE-RELATED"/>
    <property type="match status" value="1"/>
</dbReference>
<dbReference type="Pfam" id="PF00149">
    <property type="entry name" value="Metallophos"/>
    <property type="match status" value="1"/>
</dbReference>
<dbReference type="InterPro" id="IPR004843">
    <property type="entry name" value="Calcineurin-like_PHP"/>
</dbReference>
<name>A0ABM6GFB6_9BACT</name>
<gene>
    <name evidence="7" type="ORF">BW47_05790</name>
</gene>
<evidence type="ECO:0000256" key="3">
    <source>
        <dbReference type="ARBA" id="ARBA00022723"/>
    </source>
</evidence>